<sequence>MVVIPSNGIWRHDNIHRQHQNWSVVVGHIFYKIATTKLKAQLKTPEICRMMLAECNHLFSSPICLVITKCTQLFHVIQFSRKYLQLKHTRRPKSEIEAETFSIEQPPVVIQTIKNVDFSEAHNARSTIIVRESAIALQKIFLGAAI</sequence>
<evidence type="ECO:0000313" key="2">
    <source>
        <dbReference type="Proteomes" id="UP000887013"/>
    </source>
</evidence>
<dbReference type="EMBL" id="BMAW01080158">
    <property type="protein sequence ID" value="GFU18305.1"/>
    <property type="molecule type" value="Genomic_DNA"/>
</dbReference>
<protein>
    <submittedName>
        <fullName evidence="1">Uncharacterized protein</fullName>
    </submittedName>
</protein>
<keyword evidence="2" id="KW-1185">Reference proteome</keyword>
<organism evidence="1 2">
    <name type="scientific">Nephila pilipes</name>
    <name type="common">Giant wood spider</name>
    <name type="synonym">Nephila maculata</name>
    <dbReference type="NCBI Taxonomy" id="299642"/>
    <lineage>
        <taxon>Eukaryota</taxon>
        <taxon>Metazoa</taxon>
        <taxon>Ecdysozoa</taxon>
        <taxon>Arthropoda</taxon>
        <taxon>Chelicerata</taxon>
        <taxon>Arachnida</taxon>
        <taxon>Araneae</taxon>
        <taxon>Araneomorphae</taxon>
        <taxon>Entelegynae</taxon>
        <taxon>Araneoidea</taxon>
        <taxon>Nephilidae</taxon>
        <taxon>Nephila</taxon>
    </lineage>
</organism>
<evidence type="ECO:0000313" key="1">
    <source>
        <dbReference type="EMBL" id="GFU18305.1"/>
    </source>
</evidence>
<accession>A0A8X6QCU7</accession>
<proteinExistence type="predicted"/>
<gene>
    <name evidence="1" type="ORF">NPIL_575211</name>
</gene>
<comment type="caution">
    <text evidence="1">The sequence shown here is derived from an EMBL/GenBank/DDBJ whole genome shotgun (WGS) entry which is preliminary data.</text>
</comment>
<name>A0A8X6QCU7_NEPPI</name>
<dbReference type="Proteomes" id="UP000887013">
    <property type="component" value="Unassembled WGS sequence"/>
</dbReference>
<dbReference type="AlphaFoldDB" id="A0A8X6QCU7"/>
<reference evidence="1" key="1">
    <citation type="submission" date="2020-08" db="EMBL/GenBank/DDBJ databases">
        <title>Multicomponent nature underlies the extraordinary mechanical properties of spider dragline silk.</title>
        <authorList>
            <person name="Kono N."/>
            <person name="Nakamura H."/>
            <person name="Mori M."/>
            <person name="Yoshida Y."/>
            <person name="Ohtoshi R."/>
            <person name="Malay A.D."/>
            <person name="Moran D.A.P."/>
            <person name="Tomita M."/>
            <person name="Numata K."/>
            <person name="Arakawa K."/>
        </authorList>
    </citation>
    <scope>NUCLEOTIDE SEQUENCE</scope>
</reference>